<dbReference type="Pfam" id="PF01943">
    <property type="entry name" value="Polysacc_synt"/>
    <property type="match status" value="1"/>
</dbReference>
<feature type="transmembrane region" description="Helical" evidence="6">
    <location>
        <begin position="21"/>
        <end position="45"/>
    </location>
</feature>
<evidence type="ECO:0000256" key="2">
    <source>
        <dbReference type="ARBA" id="ARBA00022475"/>
    </source>
</evidence>
<dbReference type="PIRSF" id="PIRSF038958">
    <property type="entry name" value="PG_synth_SpoVB"/>
    <property type="match status" value="1"/>
</dbReference>
<feature type="transmembrane region" description="Helical" evidence="6">
    <location>
        <begin position="244"/>
        <end position="264"/>
    </location>
</feature>
<dbReference type="InterPro" id="IPR024923">
    <property type="entry name" value="PG_synth_SpoVB"/>
</dbReference>
<evidence type="ECO:0000256" key="1">
    <source>
        <dbReference type="ARBA" id="ARBA00004651"/>
    </source>
</evidence>
<keyword evidence="3 6" id="KW-0812">Transmembrane</keyword>
<feature type="transmembrane region" description="Helical" evidence="6">
    <location>
        <begin position="167"/>
        <end position="185"/>
    </location>
</feature>
<evidence type="ECO:0000256" key="4">
    <source>
        <dbReference type="ARBA" id="ARBA00022989"/>
    </source>
</evidence>
<dbReference type="EMBL" id="JBHUMZ010000052">
    <property type="protein sequence ID" value="MFD2640234.1"/>
    <property type="molecule type" value="Genomic_DNA"/>
</dbReference>
<sequence>MSNKMLRGTMLLTGANYTSKILGLLYVIPFYALVGNTGGVLYSYAYNPYQIFLTLSSLGIPMAMSKFVAKYDALEDYETKQSMFKTGMMFMMVMGLVMFLIMFFSADWLAQIFISDTDLDNSVEDAAFVIKMVSFALIVVAPMSLIRGYFQGHQSMAPTAFSIVVEQIVRIGFLLLGAFIVMKVLDGTIRLAVGLAAFAALIGAIAAAFILYYFYRRHKPQMERELEESGGVLSFPKSEHYRELLSYAGPFVLVGIATPLYQMVDQFTFNRIMSSIGQAKISEDLLSVILVYGHKLVIIPVTLSIGLAMAVLPAITKAFTENDNNLYKHYINQAILIVVLLVLPAAVGLSILSVQAYGVLYEVQDAVKFGGAILSYYAPVSLFFALFTVSAAILQGINRQNFAVISLAVGLVLKIVLNFPLVSLFQGKGAVMATGIAVLTAAALNLYKIHRVTGFNVKPLYKQSLLIAILTVAMAVVVIAARFIAGLPFSDDPSRLKFVIQTLIAVPTGGYVYLWLAYKTTLLQRLLGDRVNRLAKLFP</sequence>
<keyword evidence="5 6" id="KW-0472">Membrane</keyword>
<dbReference type="CDD" id="cd13124">
    <property type="entry name" value="MATE_SpoVB_like"/>
    <property type="match status" value="1"/>
</dbReference>
<dbReference type="InterPro" id="IPR050833">
    <property type="entry name" value="Poly_Biosynth_Transport"/>
</dbReference>
<feature type="transmembrane region" description="Helical" evidence="6">
    <location>
        <begin position="90"/>
        <end position="114"/>
    </location>
</feature>
<feature type="transmembrane region" description="Helical" evidence="6">
    <location>
        <begin position="191"/>
        <end position="215"/>
    </location>
</feature>
<evidence type="ECO:0000256" key="6">
    <source>
        <dbReference type="SAM" id="Phobius"/>
    </source>
</evidence>
<keyword evidence="2" id="KW-1003">Cell membrane</keyword>
<name>A0ABW5QE15_9BACI</name>
<dbReference type="RefSeq" id="WP_377330346.1">
    <property type="nucleotide sequence ID" value="NZ_JBHUMZ010000052.1"/>
</dbReference>
<dbReference type="InterPro" id="IPR002797">
    <property type="entry name" value="Polysacc_synth"/>
</dbReference>
<feature type="transmembrane region" description="Helical" evidence="6">
    <location>
        <begin position="296"/>
        <end position="315"/>
    </location>
</feature>
<accession>A0ABW5QE15</accession>
<proteinExistence type="predicted"/>
<feature type="transmembrane region" description="Helical" evidence="6">
    <location>
        <begin position="401"/>
        <end position="419"/>
    </location>
</feature>
<feature type="transmembrane region" description="Helical" evidence="6">
    <location>
        <begin position="335"/>
        <end position="356"/>
    </location>
</feature>
<dbReference type="PANTHER" id="PTHR30250:SF21">
    <property type="entry name" value="LIPID II FLIPPASE MURJ"/>
    <property type="match status" value="1"/>
</dbReference>
<keyword evidence="8" id="KW-1185">Reference proteome</keyword>
<comment type="subcellular location">
    <subcellularLocation>
        <location evidence="1">Cell membrane</location>
        <topology evidence="1">Multi-pass membrane protein</topology>
    </subcellularLocation>
</comment>
<dbReference type="Proteomes" id="UP001597452">
    <property type="component" value="Unassembled WGS sequence"/>
</dbReference>
<feature type="transmembrane region" description="Helical" evidence="6">
    <location>
        <begin position="51"/>
        <end position="69"/>
    </location>
</feature>
<feature type="transmembrane region" description="Helical" evidence="6">
    <location>
        <begin position="465"/>
        <end position="486"/>
    </location>
</feature>
<evidence type="ECO:0000256" key="5">
    <source>
        <dbReference type="ARBA" id="ARBA00023136"/>
    </source>
</evidence>
<comment type="caution">
    <text evidence="7">The sequence shown here is derived from an EMBL/GenBank/DDBJ whole genome shotgun (WGS) entry which is preliminary data.</text>
</comment>
<dbReference type="PANTHER" id="PTHR30250">
    <property type="entry name" value="PST FAMILY PREDICTED COLANIC ACID TRANSPORTER"/>
    <property type="match status" value="1"/>
</dbReference>
<evidence type="ECO:0000313" key="8">
    <source>
        <dbReference type="Proteomes" id="UP001597452"/>
    </source>
</evidence>
<gene>
    <name evidence="7" type="ORF">ACFSW4_15300</name>
</gene>
<reference evidence="8" key="1">
    <citation type="journal article" date="2019" name="Int. J. Syst. Evol. Microbiol.">
        <title>The Global Catalogue of Microorganisms (GCM) 10K type strain sequencing project: providing services to taxonomists for standard genome sequencing and annotation.</title>
        <authorList>
            <consortium name="The Broad Institute Genomics Platform"/>
            <consortium name="The Broad Institute Genome Sequencing Center for Infectious Disease"/>
            <person name="Wu L."/>
            <person name="Ma J."/>
        </authorList>
    </citation>
    <scope>NUCLEOTIDE SEQUENCE [LARGE SCALE GENOMIC DNA]</scope>
    <source>
        <strain evidence="8">TISTR 1571</strain>
    </source>
</reference>
<evidence type="ECO:0000256" key="3">
    <source>
        <dbReference type="ARBA" id="ARBA00022692"/>
    </source>
</evidence>
<feature type="transmembrane region" description="Helical" evidence="6">
    <location>
        <begin position="126"/>
        <end position="146"/>
    </location>
</feature>
<organism evidence="7 8">
    <name type="scientific">Piscibacillus salipiscarius</name>
    <dbReference type="NCBI Taxonomy" id="299480"/>
    <lineage>
        <taxon>Bacteria</taxon>
        <taxon>Bacillati</taxon>
        <taxon>Bacillota</taxon>
        <taxon>Bacilli</taxon>
        <taxon>Bacillales</taxon>
        <taxon>Bacillaceae</taxon>
        <taxon>Piscibacillus</taxon>
    </lineage>
</organism>
<feature type="transmembrane region" description="Helical" evidence="6">
    <location>
        <begin position="425"/>
        <end position="444"/>
    </location>
</feature>
<keyword evidence="4 6" id="KW-1133">Transmembrane helix</keyword>
<feature type="transmembrane region" description="Helical" evidence="6">
    <location>
        <begin position="376"/>
        <end position="394"/>
    </location>
</feature>
<protein>
    <submittedName>
        <fullName evidence="7">Oligosaccharide flippase family protein</fullName>
    </submittedName>
</protein>
<evidence type="ECO:0000313" key="7">
    <source>
        <dbReference type="EMBL" id="MFD2640234.1"/>
    </source>
</evidence>
<feature type="transmembrane region" description="Helical" evidence="6">
    <location>
        <begin position="498"/>
        <end position="518"/>
    </location>
</feature>